<gene>
    <name evidence="3" type="ORF">ACHAWO_001701</name>
</gene>
<dbReference type="Pfam" id="PF00892">
    <property type="entry name" value="EamA"/>
    <property type="match status" value="1"/>
</dbReference>
<feature type="transmembrane region" description="Helical" evidence="1">
    <location>
        <begin position="199"/>
        <end position="221"/>
    </location>
</feature>
<feature type="transmembrane region" description="Helical" evidence="1">
    <location>
        <begin position="169"/>
        <end position="192"/>
    </location>
</feature>
<organism evidence="3 4">
    <name type="scientific">Cyclotella atomus</name>
    <dbReference type="NCBI Taxonomy" id="382360"/>
    <lineage>
        <taxon>Eukaryota</taxon>
        <taxon>Sar</taxon>
        <taxon>Stramenopiles</taxon>
        <taxon>Ochrophyta</taxon>
        <taxon>Bacillariophyta</taxon>
        <taxon>Coscinodiscophyceae</taxon>
        <taxon>Thalassiosirophycidae</taxon>
        <taxon>Stephanodiscales</taxon>
        <taxon>Stephanodiscaceae</taxon>
        <taxon>Cyclotella</taxon>
    </lineage>
</organism>
<feature type="transmembrane region" description="Helical" evidence="1">
    <location>
        <begin position="233"/>
        <end position="255"/>
    </location>
</feature>
<keyword evidence="1" id="KW-0812">Transmembrane</keyword>
<accession>A0ABD3NCP4</accession>
<evidence type="ECO:0000256" key="1">
    <source>
        <dbReference type="SAM" id="Phobius"/>
    </source>
</evidence>
<dbReference type="InterPro" id="IPR000620">
    <property type="entry name" value="EamA_dom"/>
</dbReference>
<feature type="transmembrane region" description="Helical" evidence="1">
    <location>
        <begin position="86"/>
        <end position="103"/>
    </location>
</feature>
<sequence>MSPSNEASNKNNRSKGLAIALFGVVCISPDALLVRFLTTHGADPWTIVFWRLLFSIPFSAIYAIYDAGGVKQLIRIISSGRRYYSAAVPIQATVDICFTISFVHTSAALALLLISLNSLWGAIIGKIVLKDELPLRTYVAMILAFGCMLIIFVPEIISKEEENIATTSLAWAVIPLITGFLSASYFSIVRLAGRDDISLVGGTPLGAAVGAISCIIVKRGQVLPSLFWDTDMWKFWLATVSHGVSIGLMFVAMSIAPRYITASETALCGLLEVILGPLFVFFAYNVVPGKWTLIGGSLLLIVLAAHEPIPLFSKSREMYRRFSKRLSSEIGNDDKETQHMLAETLIGNGDEEIS</sequence>
<evidence type="ECO:0000313" key="4">
    <source>
        <dbReference type="Proteomes" id="UP001530400"/>
    </source>
</evidence>
<dbReference type="AlphaFoldDB" id="A0ABD3NCP4"/>
<reference evidence="3 4" key="1">
    <citation type="submission" date="2024-10" db="EMBL/GenBank/DDBJ databases">
        <title>Updated reference genomes for cyclostephanoid diatoms.</title>
        <authorList>
            <person name="Roberts W.R."/>
            <person name="Alverson A.J."/>
        </authorList>
    </citation>
    <scope>NUCLEOTIDE SEQUENCE [LARGE SCALE GENOMIC DNA]</scope>
    <source>
        <strain evidence="3 4">AJA010-31</strain>
    </source>
</reference>
<feature type="transmembrane region" description="Helical" evidence="1">
    <location>
        <begin position="48"/>
        <end position="65"/>
    </location>
</feature>
<evidence type="ECO:0000259" key="2">
    <source>
        <dbReference type="Pfam" id="PF00892"/>
    </source>
</evidence>
<dbReference type="PANTHER" id="PTHR22911">
    <property type="entry name" value="ACYL-MALONYL CONDENSING ENZYME-RELATED"/>
    <property type="match status" value="1"/>
</dbReference>
<feature type="transmembrane region" description="Helical" evidence="1">
    <location>
        <begin position="16"/>
        <end position="36"/>
    </location>
</feature>
<feature type="transmembrane region" description="Helical" evidence="1">
    <location>
        <begin position="109"/>
        <end position="129"/>
    </location>
</feature>
<keyword evidence="4" id="KW-1185">Reference proteome</keyword>
<feature type="transmembrane region" description="Helical" evidence="1">
    <location>
        <begin position="267"/>
        <end position="287"/>
    </location>
</feature>
<proteinExistence type="predicted"/>
<evidence type="ECO:0000313" key="3">
    <source>
        <dbReference type="EMBL" id="KAL3773732.1"/>
    </source>
</evidence>
<dbReference type="EMBL" id="JALLPJ020001221">
    <property type="protein sequence ID" value="KAL3773732.1"/>
    <property type="molecule type" value="Genomic_DNA"/>
</dbReference>
<name>A0ABD3NCP4_9STRA</name>
<dbReference type="Proteomes" id="UP001530400">
    <property type="component" value="Unassembled WGS sequence"/>
</dbReference>
<feature type="transmembrane region" description="Helical" evidence="1">
    <location>
        <begin position="293"/>
        <end position="312"/>
    </location>
</feature>
<keyword evidence="1" id="KW-1133">Transmembrane helix</keyword>
<keyword evidence="1" id="KW-0472">Membrane</keyword>
<protein>
    <recommendedName>
        <fullName evidence="2">EamA domain-containing protein</fullName>
    </recommendedName>
</protein>
<feature type="transmembrane region" description="Helical" evidence="1">
    <location>
        <begin position="138"/>
        <end position="157"/>
    </location>
</feature>
<feature type="domain" description="EamA" evidence="2">
    <location>
        <begin position="15"/>
        <end position="152"/>
    </location>
</feature>
<comment type="caution">
    <text evidence="3">The sequence shown here is derived from an EMBL/GenBank/DDBJ whole genome shotgun (WGS) entry which is preliminary data.</text>
</comment>